<dbReference type="EMBL" id="JALJOR010000005">
    <property type="protein sequence ID" value="KAK9817101.1"/>
    <property type="molecule type" value="Genomic_DNA"/>
</dbReference>
<organism evidence="2 3">
    <name type="scientific">[Myrmecia] bisecta</name>
    <dbReference type="NCBI Taxonomy" id="41462"/>
    <lineage>
        <taxon>Eukaryota</taxon>
        <taxon>Viridiplantae</taxon>
        <taxon>Chlorophyta</taxon>
        <taxon>core chlorophytes</taxon>
        <taxon>Trebouxiophyceae</taxon>
        <taxon>Trebouxiales</taxon>
        <taxon>Trebouxiaceae</taxon>
        <taxon>Myrmecia</taxon>
    </lineage>
</organism>
<reference evidence="2 3" key="1">
    <citation type="journal article" date="2024" name="Nat. Commun.">
        <title>Phylogenomics reveals the evolutionary origins of lichenization in chlorophyte algae.</title>
        <authorList>
            <person name="Puginier C."/>
            <person name="Libourel C."/>
            <person name="Otte J."/>
            <person name="Skaloud P."/>
            <person name="Haon M."/>
            <person name="Grisel S."/>
            <person name="Petersen M."/>
            <person name="Berrin J.G."/>
            <person name="Delaux P.M."/>
            <person name="Dal Grande F."/>
            <person name="Keller J."/>
        </authorList>
    </citation>
    <scope>NUCLEOTIDE SEQUENCE [LARGE SCALE GENOMIC DNA]</scope>
    <source>
        <strain evidence="2 3">SAG 2043</strain>
    </source>
</reference>
<protein>
    <recommendedName>
        <fullName evidence="4">Ubinuclein 1</fullName>
    </recommendedName>
</protein>
<sequence length="127" mass="13890">MKRELLCSELKGRLCRKLYQSAPPPQVDTQAAPKRQPGYGPGTRRVSDPCAPRPQGATSIVDNPISSQVRQPGFSSQLSPVCLQARQQQPPSQLPLSAFKPGDSSLLLSHSHCFKCGFQTRQLQPLP</sequence>
<name>A0AAW1Q5E6_9CHLO</name>
<evidence type="ECO:0000313" key="2">
    <source>
        <dbReference type="EMBL" id="KAK9817101.1"/>
    </source>
</evidence>
<dbReference type="Proteomes" id="UP001489004">
    <property type="component" value="Unassembled WGS sequence"/>
</dbReference>
<evidence type="ECO:0000313" key="3">
    <source>
        <dbReference type="Proteomes" id="UP001489004"/>
    </source>
</evidence>
<accession>A0AAW1Q5E6</accession>
<feature type="region of interest" description="Disordered" evidence="1">
    <location>
        <begin position="79"/>
        <end position="98"/>
    </location>
</feature>
<comment type="caution">
    <text evidence="2">The sequence shown here is derived from an EMBL/GenBank/DDBJ whole genome shotgun (WGS) entry which is preliminary data.</text>
</comment>
<proteinExistence type="predicted"/>
<evidence type="ECO:0008006" key="4">
    <source>
        <dbReference type="Google" id="ProtNLM"/>
    </source>
</evidence>
<keyword evidence="3" id="KW-1185">Reference proteome</keyword>
<gene>
    <name evidence="2" type="ORF">WJX72_009590</name>
</gene>
<feature type="compositionally biased region" description="Low complexity" evidence="1">
    <location>
        <begin position="83"/>
        <end position="98"/>
    </location>
</feature>
<dbReference type="AlphaFoldDB" id="A0AAW1Q5E6"/>
<feature type="region of interest" description="Disordered" evidence="1">
    <location>
        <begin position="21"/>
        <end position="73"/>
    </location>
</feature>
<evidence type="ECO:0000256" key="1">
    <source>
        <dbReference type="SAM" id="MobiDB-lite"/>
    </source>
</evidence>
<feature type="compositionally biased region" description="Polar residues" evidence="1">
    <location>
        <begin position="56"/>
        <end position="73"/>
    </location>
</feature>